<gene>
    <name evidence="2" type="ORF">FB471_0250</name>
</gene>
<dbReference type="RefSeq" id="WP_141995521.1">
    <property type="nucleotide sequence ID" value="NZ_VFML01000001.1"/>
</dbReference>
<dbReference type="Proteomes" id="UP000320876">
    <property type="component" value="Unassembled WGS sequence"/>
</dbReference>
<evidence type="ECO:0000313" key="3">
    <source>
        <dbReference type="Proteomes" id="UP000320876"/>
    </source>
</evidence>
<dbReference type="OrthoDB" id="3821358at2"/>
<name>A0A542DC32_AMYCI</name>
<dbReference type="EMBL" id="VFML01000001">
    <property type="protein sequence ID" value="TQJ00613.1"/>
    <property type="molecule type" value="Genomic_DNA"/>
</dbReference>
<dbReference type="Pfam" id="PF21806">
    <property type="entry name" value="DUF6879"/>
    <property type="match status" value="1"/>
</dbReference>
<dbReference type="InterPro" id="IPR049244">
    <property type="entry name" value="DUF6879"/>
</dbReference>
<dbReference type="AlphaFoldDB" id="A0A542DC32"/>
<proteinExistence type="predicted"/>
<reference evidence="2 3" key="1">
    <citation type="submission" date="2019-06" db="EMBL/GenBank/DDBJ databases">
        <title>Sequencing the genomes of 1000 actinobacteria strains.</title>
        <authorList>
            <person name="Klenk H.-P."/>
        </authorList>
    </citation>
    <scope>NUCLEOTIDE SEQUENCE [LARGE SCALE GENOMIC DNA]</scope>
    <source>
        <strain evidence="2 3">DSM 45679</strain>
    </source>
</reference>
<feature type="domain" description="DUF6879" evidence="1">
    <location>
        <begin position="6"/>
        <end position="168"/>
    </location>
</feature>
<evidence type="ECO:0000259" key="1">
    <source>
        <dbReference type="Pfam" id="PF21806"/>
    </source>
</evidence>
<sequence length="173" mass="20499">MRLAGDDWKKFFDSFEREAFRLETRPVYNVAKEWDEFQRFLATGEFDVSDHEPWLKRVRHFRATGRWIGRVHVITSPLTDYLRFEFAAYPHNVRSGEEVHVLDLADQSNPGLPDQDFWMFDDSKIVRMDYAEDGTQLGRELLEDVDPAPYVEWKRIALEHAEPFLDYSARPEA</sequence>
<organism evidence="2 3">
    <name type="scientific">Amycolatopsis cihanbeyliensis</name>
    <dbReference type="NCBI Taxonomy" id="1128664"/>
    <lineage>
        <taxon>Bacteria</taxon>
        <taxon>Bacillati</taxon>
        <taxon>Actinomycetota</taxon>
        <taxon>Actinomycetes</taxon>
        <taxon>Pseudonocardiales</taxon>
        <taxon>Pseudonocardiaceae</taxon>
        <taxon>Amycolatopsis</taxon>
    </lineage>
</organism>
<accession>A0A542DC32</accession>
<comment type="caution">
    <text evidence="2">The sequence shown here is derived from an EMBL/GenBank/DDBJ whole genome shotgun (WGS) entry which is preliminary data.</text>
</comment>
<protein>
    <recommendedName>
        <fullName evidence="1">DUF6879 domain-containing protein</fullName>
    </recommendedName>
</protein>
<keyword evidence="3" id="KW-1185">Reference proteome</keyword>
<evidence type="ECO:0000313" key="2">
    <source>
        <dbReference type="EMBL" id="TQJ00613.1"/>
    </source>
</evidence>